<evidence type="ECO:0000256" key="3">
    <source>
        <dbReference type="ARBA" id="ARBA00022786"/>
    </source>
</evidence>
<dbReference type="EMBL" id="RSCD01000005">
    <property type="protein sequence ID" value="RSH92994.1"/>
    <property type="molecule type" value="Genomic_DNA"/>
</dbReference>
<comment type="similarity">
    <text evidence="2 4">Belongs to the ubiquitin-activating E1 family. ULA1 subfamily.</text>
</comment>
<dbReference type="SUPFAM" id="SSF69572">
    <property type="entry name" value="Activating enzymes of the ubiquitin-like proteins"/>
    <property type="match status" value="1"/>
</dbReference>
<dbReference type="STRING" id="1890683.A0A427YPF2"/>
<dbReference type="PIRSF" id="PIRSF039099">
    <property type="entry name" value="APP-BP1"/>
    <property type="match status" value="1"/>
</dbReference>
<evidence type="ECO:0000313" key="8">
    <source>
        <dbReference type="Proteomes" id="UP000279259"/>
    </source>
</evidence>
<evidence type="ECO:0000256" key="5">
    <source>
        <dbReference type="SAM" id="MobiDB-lite"/>
    </source>
</evidence>
<dbReference type="InterPro" id="IPR030667">
    <property type="entry name" value="APP-BP1"/>
</dbReference>
<comment type="pathway">
    <text evidence="1 4">Protein modification; protein neddylation.</text>
</comment>
<keyword evidence="3 4" id="KW-0833">Ubl conjugation pathway</keyword>
<dbReference type="Proteomes" id="UP000279259">
    <property type="component" value="Unassembled WGS sequence"/>
</dbReference>
<proteinExistence type="inferred from homology"/>
<accession>A0A427YPF2</accession>
<comment type="function">
    <text evidence="4">Regulatory subunit of the dimeric UBA3-ULA1 E1 enzyme.</text>
</comment>
<keyword evidence="8" id="KW-1185">Reference proteome</keyword>
<evidence type="ECO:0000256" key="1">
    <source>
        <dbReference type="ARBA" id="ARBA00005032"/>
    </source>
</evidence>
<evidence type="ECO:0000259" key="6">
    <source>
        <dbReference type="Pfam" id="PF00899"/>
    </source>
</evidence>
<dbReference type="PANTHER" id="PTHR10953">
    <property type="entry name" value="UBIQUITIN-ACTIVATING ENZYME E1"/>
    <property type="match status" value="1"/>
</dbReference>
<dbReference type="GO" id="GO:0005737">
    <property type="term" value="C:cytoplasm"/>
    <property type="evidence" value="ECO:0007669"/>
    <property type="project" value="TreeGrafter"/>
</dbReference>
<organism evidence="7 8">
    <name type="scientific">Saitozyma podzolica</name>
    <dbReference type="NCBI Taxonomy" id="1890683"/>
    <lineage>
        <taxon>Eukaryota</taxon>
        <taxon>Fungi</taxon>
        <taxon>Dikarya</taxon>
        <taxon>Basidiomycota</taxon>
        <taxon>Agaricomycotina</taxon>
        <taxon>Tremellomycetes</taxon>
        <taxon>Tremellales</taxon>
        <taxon>Trimorphomycetaceae</taxon>
        <taxon>Saitozyma</taxon>
    </lineage>
</organism>
<dbReference type="OrthoDB" id="1708823at2759"/>
<dbReference type="Pfam" id="PF00899">
    <property type="entry name" value="ThiF"/>
    <property type="match status" value="1"/>
</dbReference>
<dbReference type="Gene3D" id="3.40.50.720">
    <property type="entry name" value="NAD(P)-binding Rossmann-like Domain"/>
    <property type="match status" value="2"/>
</dbReference>
<reference evidence="7 8" key="1">
    <citation type="submission" date="2018-11" db="EMBL/GenBank/DDBJ databases">
        <title>Genome sequence of Saitozyma podzolica DSM 27192.</title>
        <authorList>
            <person name="Aliyu H."/>
            <person name="Gorte O."/>
            <person name="Ochsenreither K."/>
        </authorList>
    </citation>
    <scope>NUCLEOTIDE SEQUENCE [LARGE SCALE GENOMIC DNA]</scope>
    <source>
        <strain evidence="7 8">DSM 27192</strain>
    </source>
</reference>
<name>A0A427YPF2_9TREE</name>
<evidence type="ECO:0000256" key="4">
    <source>
        <dbReference type="PIRNR" id="PIRNR039099"/>
    </source>
</evidence>
<dbReference type="PANTHER" id="PTHR10953:SF29">
    <property type="entry name" value="NEDD8-ACTIVATING ENZYME E1 REGULATORY SUBUNIT"/>
    <property type="match status" value="1"/>
</dbReference>
<evidence type="ECO:0000256" key="2">
    <source>
        <dbReference type="ARBA" id="ARBA00006868"/>
    </source>
</evidence>
<sequence length="578" mass="63759">MPTRSSPSSPSARASKLAKMDDSIDISQAVTGSEPIPSYRPDARARRYDRQLRLWASAGQRSLEAARILLIGCDATGCQALKNLVLPGIAHFTILSPRITNAQDVTTNFFLHPDSIGQPISQEATRLLKELNPAVEGAARVEDVAELIQTDPNFFLSFNIIILSNGEPDVELALADLLWEASATTGGPDVPLMCVRNTGFIGRIEIQIREHCVVDTHPETTHTLRVDEPFPALEKYARELDLEAMDSLEHSHIPWVILLVRAVSIWKEQHGGALPDENSDEEKAEFKKLLVSERSKADEENFEEALAKAFLAWNKSEVPSDTRNLLEDPSVVTVSTSSKNLHLLLHTLLKYTSTSPHLPPTSPALPDLHSSTTAYIALQNLYKAQYQEDLARFKKLLASVLEGLGLPPDAIPDEEVEGFVKNTGGVAIVKGRPLRESKEAKGLLAEAIKEQFSETFLTPLAGPMHLALLAAERFYSTHKRWPGTKELSDMAEDQREMEETVKGIVSPLVEGFEELDDGYVESITEVVRGGFGCLPNTAAFLGGILGQEVLKLITRQYQTLDNTVIVDLVKSTLDKFRF</sequence>
<dbReference type="InterPro" id="IPR035985">
    <property type="entry name" value="Ubiquitin-activating_enz"/>
</dbReference>
<protein>
    <recommendedName>
        <fullName evidence="4">NEDD8-activating enzyme E1 regulatory subunit</fullName>
    </recommendedName>
</protein>
<gene>
    <name evidence="7" type="ORF">EHS25_008442</name>
</gene>
<feature type="compositionally biased region" description="Low complexity" evidence="5">
    <location>
        <begin position="1"/>
        <end position="15"/>
    </location>
</feature>
<dbReference type="AlphaFoldDB" id="A0A427YPF2"/>
<evidence type="ECO:0000313" key="7">
    <source>
        <dbReference type="EMBL" id="RSH92994.1"/>
    </source>
</evidence>
<dbReference type="InterPro" id="IPR045886">
    <property type="entry name" value="ThiF/MoeB/HesA"/>
</dbReference>
<comment type="caution">
    <text evidence="7">The sequence shown here is derived from an EMBL/GenBank/DDBJ whole genome shotgun (WGS) entry which is preliminary data.</text>
</comment>
<dbReference type="GO" id="GO:0045116">
    <property type="term" value="P:protein neddylation"/>
    <property type="evidence" value="ECO:0007669"/>
    <property type="project" value="UniProtKB-UniRule"/>
</dbReference>
<feature type="region of interest" description="Disordered" evidence="5">
    <location>
        <begin position="1"/>
        <end position="21"/>
    </location>
</feature>
<dbReference type="InterPro" id="IPR000594">
    <property type="entry name" value="ThiF_NAD_FAD-bd"/>
</dbReference>
<feature type="domain" description="THIF-type NAD/FAD binding fold" evidence="6">
    <location>
        <begin position="48"/>
        <end position="576"/>
    </location>
</feature>
<dbReference type="GO" id="GO:0019781">
    <property type="term" value="F:NEDD8 activating enzyme activity"/>
    <property type="evidence" value="ECO:0007669"/>
    <property type="project" value="UniProtKB-UniRule"/>
</dbReference>
<dbReference type="UniPathway" id="UPA00885"/>